<reference evidence="5 6" key="1">
    <citation type="submission" date="2021-11" db="EMBL/GenBank/DDBJ databases">
        <title>Genomic of Niabella pedocola.</title>
        <authorList>
            <person name="Wu T."/>
        </authorList>
    </citation>
    <scope>NUCLEOTIDE SEQUENCE [LARGE SCALE GENOMIC DNA]</scope>
    <source>
        <strain evidence="5 6">JCM 31011</strain>
    </source>
</reference>
<dbReference type="Pfam" id="PF13439">
    <property type="entry name" value="Glyco_transf_4"/>
    <property type="match status" value="1"/>
</dbReference>
<proteinExistence type="predicted"/>
<organism evidence="5 6">
    <name type="scientific">Niabella pedocola</name>
    <dbReference type="NCBI Taxonomy" id="1752077"/>
    <lineage>
        <taxon>Bacteria</taxon>
        <taxon>Pseudomonadati</taxon>
        <taxon>Bacteroidota</taxon>
        <taxon>Chitinophagia</taxon>
        <taxon>Chitinophagales</taxon>
        <taxon>Chitinophagaceae</taxon>
        <taxon>Niabella</taxon>
    </lineage>
</organism>
<evidence type="ECO:0000313" key="5">
    <source>
        <dbReference type="EMBL" id="MCD2425576.1"/>
    </source>
</evidence>
<dbReference type="Pfam" id="PF00534">
    <property type="entry name" value="Glycos_transf_1"/>
    <property type="match status" value="1"/>
</dbReference>
<dbReference type="RefSeq" id="WP_231008107.1">
    <property type="nucleotide sequence ID" value="NZ_JAJNEC010000007.1"/>
</dbReference>
<dbReference type="InterPro" id="IPR028098">
    <property type="entry name" value="Glyco_trans_4-like_N"/>
</dbReference>
<sequence length="399" mass="45146">MPKVIIIGPAHPLRGGLATFNHRLAKAFTDSGYDCSVWSFSLQYPSFLFPGKSQYTDDPAPENITIHTRINAVNPFNWIQVGREIAKEAPDIVVVRYWLPFMGPALGTILRQIRKNKKTRIICIADNIIPHEKRPGDIPFTNYFVKACDGFITMSEKVFADLRRFTQKPALQVLHPLYDNFGAPVSQAEARRHLQLPEEEQIILFFGFIRKYKGLDLLLEAISVISHQKSEIRNQKSQTSNLKSQTSTPKLLIAGEFYEDAAAYQALIDQLGIRDLLILRTDFIPDSEVRYYLCAADLLVQPYRNATQSGVTPLAYYFEKPMVVTNVGGLPALVPHMKSGLVAEPEPTSIANAINEYFRLGKTHFIPHLRSEKEKYSWDHLVNAIADLADKSKKDDSQK</sequence>
<dbReference type="InterPro" id="IPR001296">
    <property type="entry name" value="Glyco_trans_1"/>
</dbReference>
<gene>
    <name evidence="5" type="ORF">LQ567_22525</name>
</gene>
<comment type="caution">
    <text evidence="5">The sequence shown here is derived from an EMBL/GenBank/DDBJ whole genome shotgun (WGS) entry which is preliminary data.</text>
</comment>
<protein>
    <submittedName>
        <fullName evidence="5">Glycosyltransferase</fullName>
        <ecNumber evidence="5">2.4.-.-</ecNumber>
    </submittedName>
</protein>
<keyword evidence="2 5" id="KW-0808">Transferase</keyword>
<evidence type="ECO:0000256" key="1">
    <source>
        <dbReference type="ARBA" id="ARBA00022676"/>
    </source>
</evidence>
<dbReference type="EMBL" id="JAJNEC010000007">
    <property type="protein sequence ID" value="MCD2425576.1"/>
    <property type="molecule type" value="Genomic_DNA"/>
</dbReference>
<evidence type="ECO:0000259" key="4">
    <source>
        <dbReference type="Pfam" id="PF13439"/>
    </source>
</evidence>
<feature type="domain" description="Glycosyltransferase subfamily 4-like N-terminal" evidence="4">
    <location>
        <begin position="15"/>
        <end position="166"/>
    </location>
</feature>
<dbReference type="PANTHER" id="PTHR12526">
    <property type="entry name" value="GLYCOSYLTRANSFERASE"/>
    <property type="match status" value="1"/>
</dbReference>
<name>A0ABS8PWX7_9BACT</name>
<evidence type="ECO:0000313" key="6">
    <source>
        <dbReference type="Proteomes" id="UP001199816"/>
    </source>
</evidence>
<feature type="domain" description="Glycosyl transferase family 1" evidence="3">
    <location>
        <begin position="187"/>
        <end position="360"/>
    </location>
</feature>
<accession>A0ABS8PWX7</accession>
<dbReference type="Proteomes" id="UP001199816">
    <property type="component" value="Unassembled WGS sequence"/>
</dbReference>
<dbReference type="Gene3D" id="3.40.50.2000">
    <property type="entry name" value="Glycogen Phosphorylase B"/>
    <property type="match status" value="2"/>
</dbReference>
<evidence type="ECO:0000259" key="3">
    <source>
        <dbReference type="Pfam" id="PF00534"/>
    </source>
</evidence>
<dbReference type="GO" id="GO:0016757">
    <property type="term" value="F:glycosyltransferase activity"/>
    <property type="evidence" value="ECO:0007669"/>
    <property type="project" value="UniProtKB-KW"/>
</dbReference>
<dbReference type="SUPFAM" id="SSF53756">
    <property type="entry name" value="UDP-Glycosyltransferase/glycogen phosphorylase"/>
    <property type="match status" value="1"/>
</dbReference>
<dbReference type="EC" id="2.4.-.-" evidence="5"/>
<keyword evidence="1 5" id="KW-0328">Glycosyltransferase</keyword>
<keyword evidence="6" id="KW-1185">Reference proteome</keyword>
<evidence type="ECO:0000256" key="2">
    <source>
        <dbReference type="ARBA" id="ARBA00022679"/>
    </source>
</evidence>
<dbReference type="PANTHER" id="PTHR12526:SF510">
    <property type="entry name" value="D-INOSITOL 3-PHOSPHATE GLYCOSYLTRANSFERASE"/>
    <property type="match status" value="1"/>
</dbReference>